<evidence type="ECO:0000256" key="1">
    <source>
        <dbReference type="SAM" id="MobiDB-lite"/>
    </source>
</evidence>
<organism evidence="2 3">
    <name type="scientific">Plectus sambesii</name>
    <dbReference type="NCBI Taxonomy" id="2011161"/>
    <lineage>
        <taxon>Eukaryota</taxon>
        <taxon>Metazoa</taxon>
        <taxon>Ecdysozoa</taxon>
        <taxon>Nematoda</taxon>
        <taxon>Chromadorea</taxon>
        <taxon>Plectida</taxon>
        <taxon>Plectina</taxon>
        <taxon>Plectoidea</taxon>
        <taxon>Plectidae</taxon>
        <taxon>Plectus</taxon>
    </lineage>
</organism>
<reference evidence="3" key="1">
    <citation type="submission" date="2022-11" db="UniProtKB">
        <authorList>
            <consortium name="WormBaseParasite"/>
        </authorList>
    </citation>
    <scope>IDENTIFICATION</scope>
</reference>
<protein>
    <submittedName>
        <fullName evidence="3">Uncharacterized protein</fullName>
    </submittedName>
</protein>
<name>A0A914UKM1_9BILA</name>
<proteinExistence type="predicted"/>
<dbReference type="Proteomes" id="UP000887566">
    <property type="component" value="Unplaced"/>
</dbReference>
<feature type="compositionally biased region" description="Acidic residues" evidence="1">
    <location>
        <begin position="76"/>
        <end position="87"/>
    </location>
</feature>
<dbReference type="WBParaSite" id="PSAMB.scaffold10701size3892.g33531.t1">
    <property type="protein sequence ID" value="PSAMB.scaffold10701size3892.g33531.t1"/>
    <property type="gene ID" value="PSAMB.scaffold10701size3892.g33531"/>
</dbReference>
<evidence type="ECO:0000313" key="2">
    <source>
        <dbReference type="Proteomes" id="UP000887566"/>
    </source>
</evidence>
<feature type="region of interest" description="Disordered" evidence="1">
    <location>
        <begin position="60"/>
        <end position="177"/>
    </location>
</feature>
<dbReference type="AlphaFoldDB" id="A0A914UKM1"/>
<evidence type="ECO:0000313" key="3">
    <source>
        <dbReference type="WBParaSite" id="PSAMB.scaffold10701size3892.g33531.t1"/>
    </source>
</evidence>
<accession>A0A914UKM1</accession>
<keyword evidence="2" id="KW-1185">Reference proteome</keyword>
<sequence length="177" mass="19258">MNSNFTYQSLRGVGRGAPAGVSIPVEGYDEHRTVTRAPSPHHLVSAGHMQRFTVPTNLSRTPVKQSVPKSYVGVSTDDETDFDEPMSSDEHRQRRQSGFGCRPSNPADPAPAFQRNSRVYRSFGGFGSNPVARPAPPRGIMRTPKPPAVTQEVLNKMVGREEPARDNGGSKLHPSAP</sequence>